<evidence type="ECO:0000313" key="1">
    <source>
        <dbReference type="EMBL" id="JAE13401.1"/>
    </source>
</evidence>
<reference evidence="1" key="2">
    <citation type="journal article" date="2015" name="Data Brief">
        <title>Shoot transcriptome of the giant reed, Arundo donax.</title>
        <authorList>
            <person name="Barrero R.A."/>
            <person name="Guerrero F.D."/>
            <person name="Moolhuijzen P."/>
            <person name="Goolsby J.A."/>
            <person name="Tidwell J."/>
            <person name="Bellgard S.E."/>
            <person name="Bellgard M.I."/>
        </authorList>
    </citation>
    <scope>NUCLEOTIDE SEQUENCE</scope>
    <source>
        <tissue evidence="1">Shoot tissue taken approximately 20 cm above the soil surface</tissue>
    </source>
</reference>
<accession>A0A0A9FSW0</accession>
<name>A0A0A9FSW0_ARUDO</name>
<organism evidence="1">
    <name type="scientific">Arundo donax</name>
    <name type="common">Giant reed</name>
    <name type="synonym">Donax arundinaceus</name>
    <dbReference type="NCBI Taxonomy" id="35708"/>
    <lineage>
        <taxon>Eukaryota</taxon>
        <taxon>Viridiplantae</taxon>
        <taxon>Streptophyta</taxon>
        <taxon>Embryophyta</taxon>
        <taxon>Tracheophyta</taxon>
        <taxon>Spermatophyta</taxon>
        <taxon>Magnoliopsida</taxon>
        <taxon>Liliopsida</taxon>
        <taxon>Poales</taxon>
        <taxon>Poaceae</taxon>
        <taxon>PACMAD clade</taxon>
        <taxon>Arundinoideae</taxon>
        <taxon>Arundineae</taxon>
        <taxon>Arundo</taxon>
    </lineage>
</organism>
<dbReference type="EMBL" id="GBRH01184495">
    <property type="protein sequence ID" value="JAE13401.1"/>
    <property type="molecule type" value="Transcribed_RNA"/>
</dbReference>
<sequence>MHPSTGFFL</sequence>
<protein>
    <submittedName>
        <fullName evidence="1">Uncharacterized protein</fullName>
    </submittedName>
</protein>
<proteinExistence type="predicted"/>
<reference evidence="1" key="1">
    <citation type="submission" date="2014-09" db="EMBL/GenBank/DDBJ databases">
        <authorList>
            <person name="Magalhaes I.L.F."/>
            <person name="Oliveira U."/>
            <person name="Santos F.R."/>
            <person name="Vidigal T.H.D.A."/>
            <person name="Brescovit A.D."/>
            <person name="Santos A.J."/>
        </authorList>
    </citation>
    <scope>NUCLEOTIDE SEQUENCE</scope>
    <source>
        <tissue evidence="1">Shoot tissue taken approximately 20 cm above the soil surface</tissue>
    </source>
</reference>